<accession>A0A9W6Y4E7</accession>
<sequence>MPRRRAVSDSGSDYSDRSCKSECESDGGYADATETGRGNIGGKTDGQNRPHGFMGDRRRDEARRPRWGDQDRRARTEYEPCAACGAPRHSVHRCFRRYKFCTQQFKRTRPPTVTGLGIDGLPQLSEPAVEANFVFAFVKRSEWQEDINAKDFGCEQDGGSCPVEESIIMKPSEEVGELTGVITSAAKHVPGSPNDALDVPPGSVVEFKLQRNCPSWITHDLWVRRTNSLYRDWQVLAFAATTDGQLSDKERLLYEEWLAQQPPAVERRQYAAPGGVRSRPLDAPHGPTCEEQWKQLDELTGTDDGTENGVIDEVSSNQADSSISEAANASSCPIDAGEHEDPSTIMLDPSWSEAPFLDGMGGVTEPVYVTVAGLQKMDDEITDSTIDDPLADLHLRYVASADALINDMDGGNDDEFEYEGNEIHFEDYAHELAILPDLTVPTSTILDYDAPNVKNPTLDPIAQLKLVETLR</sequence>
<proteinExistence type="predicted"/>
<comment type="caution">
    <text evidence="2">The sequence shown here is derived from an EMBL/GenBank/DDBJ whole genome shotgun (WGS) entry which is preliminary data.</text>
</comment>
<dbReference type="EMBL" id="BSXT01003164">
    <property type="protein sequence ID" value="GMF52888.1"/>
    <property type="molecule type" value="Genomic_DNA"/>
</dbReference>
<feature type="region of interest" description="Disordered" evidence="1">
    <location>
        <begin position="1"/>
        <end position="72"/>
    </location>
</feature>
<protein>
    <submittedName>
        <fullName evidence="2">Unnamed protein product</fullName>
    </submittedName>
</protein>
<dbReference type="Proteomes" id="UP001165121">
    <property type="component" value="Unassembled WGS sequence"/>
</dbReference>
<evidence type="ECO:0000313" key="3">
    <source>
        <dbReference type="Proteomes" id="UP001165121"/>
    </source>
</evidence>
<keyword evidence="3" id="KW-1185">Reference proteome</keyword>
<reference evidence="2" key="1">
    <citation type="submission" date="2023-04" db="EMBL/GenBank/DDBJ databases">
        <title>Phytophthora fragariaefolia NBRC 109709.</title>
        <authorList>
            <person name="Ichikawa N."/>
            <person name="Sato H."/>
            <person name="Tonouchi N."/>
        </authorList>
    </citation>
    <scope>NUCLEOTIDE SEQUENCE</scope>
    <source>
        <strain evidence="2">NBRC 109709</strain>
    </source>
</reference>
<feature type="region of interest" description="Disordered" evidence="1">
    <location>
        <begin position="265"/>
        <end position="288"/>
    </location>
</feature>
<name>A0A9W6Y4E7_9STRA</name>
<evidence type="ECO:0000313" key="2">
    <source>
        <dbReference type="EMBL" id="GMF52888.1"/>
    </source>
</evidence>
<gene>
    <name evidence="2" type="ORF">Pfra01_002174600</name>
</gene>
<evidence type="ECO:0000256" key="1">
    <source>
        <dbReference type="SAM" id="MobiDB-lite"/>
    </source>
</evidence>
<feature type="compositionally biased region" description="Basic and acidic residues" evidence="1">
    <location>
        <begin position="54"/>
        <end position="72"/>
    </location>
</feature>
<dbReference type="AlphaFoldDB" id="A0A9W6Y4E7"/>
<organism evidence="2 3">
    <name type="scientific">Phytophthora fragariaefolia</name>
    <dbReference type="NCBI Taxonomy" id="1490495"/>
    <lineage>
        <taxon>Eukaryota</taxon>
        <taxon>Sar</taxon>
        <taxon>Stramenopiles</taxon>
        <taxon>Oomycota</taxon>
        <taxon>Peronosporomycetes</taxon>
        <taxon>Peronosporales</taxon>
        <taxon>Peronosporaceae</taxon>
        <taxon>Phytophthora</taxon>
    </lineage>
</organism>
<dbReference type="OrthoDB" id="144667at2759"/>
<feature type="compositionally biased region" description="Basic and acidic residues" evidence="1">
    <location>
        <begin position="14"/>
        <end position="23"/>
    </location>
</feature>